<proteinExistence type="predicted"/>
<sequence>MKATILKKLDALAKDNAIKILYACESGSRAWGFPSPDSDYDVRFIYVYAKDRYLSVDEPSDVMQFPIDATLDIGGWELRKTLRLLKKSNATIFEWLQSPIVYAADANFVDRMNVVLPQYFSPRAGMHHYLSMTRGIFNNDIQGETVRLKKYLYALRTLLASKWIAERGTMPPMAFDALSLQLGDAIKEIAQAMILKKSTVDETFTMEKVESLHALIARELAACEAMVPEASGRIDNDALNVIFKEFAI</sequence>
<evidence type="ECO:0000313" key="1">
    <source>
        <dbReference type="EMBL" id="MBL0741989.1"/>
    </source>
</evidence>
<organism evidence="1 2">
    <name type="scientific">Chryseolinea lacunae</name>
    <dbReference type="NCBI Taxonomy" id="2801331"/>
    <lineage>
        <taxon>Bacteria</taxon>
        <taxon>Pseudomonadati</taxon>
        <taxon>Bacteroidota</taxon>
        <taxon>Cytophagia</taxon>
        <taxon>Cytophagales</taxon>
        <taxon>Fulvivirgaceae</taxon>
        <taxon>Chryseolinea</taxon>
    </lineage>
</organism>
<evidence type="ECO:0000313" key="2">
    <source>
        <dbReference type="Proteomes" id="UP000613030"/>
    </source>
</evidence>
<dbReference type="Pfam" id="PF10127">
    <property type="entry name" value="RlaP"/>
    <property type="match status" value="1"/>
</dbReference>
<dbReference type="Proteomes" id="UP000613030">
    <property type="component" value="Unassembled WGS sequence"/>
</dbReference>
<name>A0ABS1KR94_9BACT</name>
<keyword evidence="2" id="KW-1185">Reference proteome</keyword>
<dbReference type="PANTHER" id="PTHR34817:SF2">
    <property type="entry name" value="NUCLEOTIDYLTRANSFERASE"/>
    <property type="match status" value="1"/>
</dbReference>
<protein>
    <submittedName>
        <fullName evidence="1">Nucleotidyltransferase domain-containing protein</fullName>
    </submittedName>
</protein>
<accession>A0ABS1KR94</accession>
<dbReference type="PANTHER" id="PTHR34817">
    <property type="entry name" value="NUCLEOTIDYLTRANSFERASE"/>
    <property type="match status" value="1"/>
</dbReference>
<dbReference type="EMBL" id="JAERRB010000003">
    <property type="protein sequence ID" value="MBL0741989.1"/>
    <property type="molecule type" value="Genomic_DNA"/>
</dbReference>
<dbReference type="InterPro" id="IPR018775">
    <property type="entry name" value="RlaP"/>
</dbReference>
<gene>
    <name evidence="1" type="ORF">JI741_12215</name>
</gene>
<comment type="caution">
    <text evidence="1">The sequence shown here is derived from an EMBL/GenBank/DDBJ whole genome shotgun (WGS) entry which is preliminary data.</text>
</comment>
<reference evidence="1 2" key="1">
    <citation type="submission" date="2021-01" db="EMBL/GenBank/DDBJ databases">
        <title>Chryseolinea sp. Jin1 Genome sequencing and assembly.</title>
        <authorList>
            <person name="Kim I."/>
        </authorList>
    </citation>
    <scope>NUCLEOTIDE SEQUENCE [LARGE SCALE GENOMIC DNA]</scope>
    <source>
        <strain evidence="1 2">Jin1</strain>
    </source>
</reference>
<dbReference type="RefSeq" id="WP_202009686.1">
    <property type="nucleotide sequence ID" value="NZ_JAERRB010000003.1"/>
</dbReference>